<keyword evidence="2" id="KW-0732">Signal</keyword>
<dbReference type="Proteomes" id="UP000570003">
    <property type="component" value="Unassembled WGS sequence"/>
</dbReference>
<feature type="chain" id="PRO_5041248876" description="Secreted protein" evidence="2">
    <location>
        <begin position="25"/>
        <end position="61"/>
    </location>
</feature>
<keyword evidence="4" id="KW-1185">Reference proteome</keyword>
<gene>
    <name evidence="3" type="ORF">HGA06_02605</name>
</gene>
<dbReference type="EMBL" id="JAAXOU010000013">
    <property type="protein sequence ID" value="NKY13097.1"/>
    <property type="molecule type" value="Genomic_DNA"/>
</dbReference>
<proteinExistence type="predicted"/>
<dbReference type="AlphaFoldDB" id="A0AA44DAD4"/>
<sequence>MKFTRFFCAAVMATAVVGGLAAGAAPGAGSGAIAAWSPTGCEARPGDTEWTNPAVDCPPVQ</sequence>
<protein>
    <recommendedName>
        <fullName evidence="5">Secreted protein</fullName>
    </recommendedName>
</protein>
<reference evidence="3 4" key="1">
    <citation type="submission" date="2020-04" db="EMBL/GenBank/DDBJ databases">
        <title>MicrobeNet Type strains.</title>
        <authorList>
            <person name="Nicholson A.C."/>
        </authorList>
    </citation>
    <scope>NUCLEOTIDE SEQUENCE [LARGE SCALE GENOMIC DNA]</scope>
    <source>
        <strain evidence="3 4">DSM 40738</strain>
    </source>
</reference>
<feature type="signal peptide" evidence="2">
    <location>
        <begin position="1"/>
        <end position="24"/>
    </location>
</feature>
<organism evidence="3 4">
    <name type="scientific">Streptomyces somaliensis (strain ATCC 33201 / DSM 40738 / JCM 12659 / KCTC 9044 / NCTC 11332 / NRRL B-12077 / IP 733)</name>
    <dbReference type="NCBI Taxonomy" id="1134445"/>
    <lineage>
        <taxon>Bacteria</taxon>
        <taxon>Bacillati</taxon>
        <taxon>Actinomycetota</taxon>
        <taxon>Actinomycetes</taxon>
        <taxon>Kitasatosporales</taxon>
        <taxon>Streptomycetaceae</taxon>
        <taxon>Streptomyces</taxon>
    </lineage>
</organism>
<feature type="region of interest" description="Disordered" evidence="1">
    <location>
        <begin position="42"/>
        <end position="61"/>
    </location>
</feature>
<evidence type="ECO:0000313" key="4">
    <source>
        <dbReference type="Proteomes" id="UP000570003"/>
    </source>
</evidence>
<accession>A0AA44DAD4</accession>
<evidence type="ECO:0000256" key="2">
    <source>
        <dbReference type="SAM" id="SignalP"/>
    </source>
</evidence>
<evidence type="ECO:0000313" key="3">
    <source>
        <dbReference type="EMBL" id="NKY13097.1"/>
    </source>
</evidence>
<evidence type="ECO:0000256" key="1">
    <source>
        <dbReference type="SAM" id="MobiDB-lite"/>
    </source>
</evidence>
<comment type="caution">
    <text evidence="3">The sequence shown here is derived from an EMBL/GenBank/DDBJ whole genome shotgun (WGS) entry which is preliminary data.</text>
</comment>
<dbReference type="RefSeq" id="WP_168437372.1">
    <property type="nucleotide sequence ID" value="NZ_JAAXOU010000013.1"/>
</dbReference>
<name>A0AA44DAD4_STRE0</name>
<evidence type="ECO:0008006" key="5">
    <source>
        <dbReference type="Google" id="ProtNLM"/>
    </source>
</evidence>